<name>A0ACB8G723_9SAUR</name>
<protein>
    <submittedName>
        <fullName evidence="1">Uncharacterized protein</fullName>
    </submittedName>
</protein>
<reference evidence="1" key="1">
    <citation type="submission" date="2021-08" db="EMBL/GenBank/DDBJ databases">
        <title>The first chromosome-level gecko genome reveals the dynamic sex chromosomes of Neotropical dwarf geckos (Sphaerodactylidae: Sphaerodactylus).</title>
        <authorList>
            <person name="Pinto B.J."/>
            <person name="Keating S.E."/>
            <person name="Gamble T."/>
        </authorList>
    </citation>
    <scope>NUCLEOTIDE SEQUENCE</scope>
    <source>
        <strain evidence="1">TG3544</strain>
    </source>
</reference>
<gene>
    <name evidence="1" type="ORF">K3G42_033500</name>
</gene>
<comment type="caution">
    <text evidence="1">The sequence shown here is derived from an EMBL/GenBank/DDBJ whole genome shotgun (WGS) entry which is preliminary data.</text>
</comment>
<evidence type="ECO:0000313" key="2">
    <source>
        <dbReference type="Proteomes" id="UP000827872"/>
    </source>
</evidence>
<proteinExistence type="predicted"/>
<organism evidence="1 2">
    <name type="scientific">Sphaerodactylus townsendi</name>
    <dbReference type="NCBI Taxonomy" id="933632"/>
    <lineage>
        <taxon>Eukaryota</taxon>
        <taxon>Metazoa</taxon>
        <taxon>Chordata</taxon>
        <taxon>Craniata</taxon>
        <taxon>Vertebrata</taxon>
        <taxon>Euteleostomi</taxon>
        <taxon>Lepidosauria</taxon>
        <taxon>Squamata</taxon>
        <taxon>Bifurcata</taxon>
        <taxon>Gekkota</taxon>
        <taxon>Sphaerodactylidae</taxon>
        <taxon>Sphaerodactylus</taxon>
    </lineage>
</organism>
<sequence length="181" mass="20174">MQSEAILPALNDALLSCAVLLGYANHLIPNMKNGTIMHKTLALESGSWIDWLVLILPSNETIRNLPSPPVEPRGNRPENAVKENRYPGLKHGRQILNPPAVEPTFLEIRQGQGRSVTMSCRVLRAYPTRVLTFEWRLGNKLLRTGQFDAQDSTEYIIRSLSRDSYGVYNCNIINEAGAGSC</sequence>
<dbReference type="EMBL" id="CM037615">
    <property type="protein sequence ID" value="KAH8015175.1"/>
    <property type="molecule type" value="Genomic_DNA"/>
</dbReference>
<dbReference type="Proteomes" id="UP000827872">
    <property type="component" value="Linkage Group LG02"/>
</dbReference>
<accession>A0ACB8G723</accession>
<keyword evidence="2" id="KW-1185">Reference proteome</keyword>
<evidence type="ECO:0000313" key="1">
    <source>
        <dbReference type="EMBL" id="KAH8015175.1"/>
    </source>
</evidence>